<dbReference type="InterPro" id="IPR027417">
    <property type="entry name" value="P-loop_NTPase"/>
</dbReference>
<comment type="similarity">
    <text evidence="4">Belongs to the SIMIBI class G3E GTPase family. ZNG1 subfamily.</text>
</comment>
<dbReference type="Pfam" id="PF02492">
    <property type="entry name" value="cobW"/>
    <property type="match status" value="1"/>
</dbReference>
<dbReference type="InterPro" id="IPR011629">
    <property type="entry name" value="CobW-like_C"/>
</dbReference>
<keyword evidence="1" id="KW-0547">Nucleotide-binding</keyword>
<keyword evidence="2" id="KW-0378">Hydrolase</keyword>
<dbReference type="SMART" id="SM00833">
    <property type="entry name" value="CobW_C"/>
    <property type="match status" value="1"/>
</dbReference>
<proteinExistence type="inferred from homology"/>
<evidence type="ECO:0000256" key="3">
    <source>
        <dbReference type="ARBA" id="ARBA00023186"/>
    </source>
</evidence>
<feature type="domain" description="CobW C-terminal" evidence="6">
    <location>
        <begin position="329"/>
        <end position="420"/>
    </location>
</feature>
<dbReference type="SUPFAM" id="SSF90002">
    <property type="entry name" value="Hypothetical protein YjiA, C-terminal domain"/>
    <property type="match status" value="1"/>
</dbReference>
<evidence type="ECO:0000256" key="1">
    <source>
        <dbReference type="ARBA" id="ARBA00022741"/>
    </source>
</evidence>
<evidence type="ECO:0000256" key="4">
    <source>
        <dbReference type="ARBA" id="ARBA00034320"/>
    </source>
</evidence>
<evidence type="ECO:0000259" key="6">
    <source>
        <dbReference type="SMART" id="SM00833"/>
    </source>
</evidence>
<accession>A0ABT6MCL1</accession>
<dbReference type="InterPro" id="IPR036627">
    <property type="entry name" value="CobW-likC_sf"/>
</dbReference>
<sequence>MTGVSWLSDHRFPPAFRRVGRGGVEGRSPNTVAGPRRRRTGFLFRHHLTGAFLHGGSKAEKSPETPSNVRYANLVRLPVGVVGDAEVGVAKKRSPRSIPVVVVAGFLGSGKTTLLNHLLRNNGGTRIGVIVNDFGSVNIDSMMVAGQVDSMMALSNGCMCCAVDVSDMDEMLDKLAHRTSEIDVIVVEASGLAEPRNMIRLVLGSENPYITYGGLVMLVDGAEYQSSRERHPELDQHVAIADLVVLNKTDRIGEDDHDTLLSDVCRINPRAAVVSTTQGRVDPGLLFDRRPRRGPQPGEQLTFDELLAATDDTCGECGGHHDDHIHAMYQSLTFTSELPMHPRRLVRFLEKQPAGIYRIKGYVYFGVRGHQQKYLLQVVGDHIAFHPQRWETGEGRRTELVVIGTDLDPESIDALLDACAEPEAEGLDADTMMGVHRYTVEV</sequence>
<reference evidence="7 8" key="1">
    <citation type="submission" date="2023-04" db="EMBL/GenBank/DDBJ databases">
        <title>Forest soil microbial communities from Buena Vista Peninsula, Colon Province, Panama.</title>
        <authorList>
            <person name="Bouskill N."/>
        </authorList>
    </citation>
    <scope>NUCLEOTIDE SEQUENCE [LARGE SCALE GENOMIC DNA]</scope>
    <source>
        <strain evidence="7 8">CFH S0262</strain>
    </source>
</reference>
<dbReference type="Gene3D" id="3.30.1220.10">
    <property type="entry name" value="CobW-like, C-terminal domain"/>
    <property type="match status" value="1"/>
</dbReference>
<dbReference type="EMBL" id="JARXVC010000008">
    <property type="protein sequence ID" value="MDH6282062.1"/>
    <property type="molecule type" value="Genomic_DNA"/>
</dbReference>
<keyword evidence="3" id="KW-0143">Chaperone</keyword>
<dbReference type="Proteomes" id="UP001160334">
    <property type="component" value="Unassembled WGS sequence"/>
</dbReference>
<dbReference type="PANTHER" id="PTHR13748:SF62">
    <property type="entry name" value="COBW DOMAIN-CONTAINING PROTEIN"/>
    <property type="match status" value="1"/>
</dbReference>
<dbReference type="CDD" id="cd03112">
    <property type="entry name" value="CobW-like"/>
    <property type="match status" value="1"/>
</dbReference>
<dbReference type="Pfam" id="PF07683">
    <property type="entry name" value="CobW_C"/>
    <property type="match status" value="1"/>
</dbReference>
<protein>
    <submittedName>
        <fullName evidence="7">G3E family GTPase</fullName>
    </submittedName>
</protein>
<comment type="caution">
    <text evidence="7">The sequence shown here is derived from an EMBL/GenBank/DDBJ whole genome shotgun (WGS) entry which is preliminary data.</text>
</comment>
<name>A0ABT6MCL1_9NOCA</name>
<dbReference type="SUPFAM" id="SSF52540">
    <property type="entry name" value="P-loop containing nucleoside triphosphate hydrolases"/>
    <property type="match status" value="1"/>
</dbReference>
<evidence type="ECO:0000256" key="2">
    <source>
        <dbReference type="ARBA" id="ARBA00022801"/>
    </source>
</evidence>
<evidence type="ECO:0000256" key="5">
    <source>
        <dbReference type="ARBA" id="ARBA00049117"/>
    </source>
</evidence>
<evidence type="ECO:0000313" key="7">
    <source>
        <dbReference type="EMBL" id="MDH6282062.1"/>
    </source>
</evidence>
<dbReference type="InterPro" id="IPR051316">
    <property type="entry name" value="Zinc-reg_GTPase_activator"/>
</dbReference>
<evidence type="ECO:0000313" key="8">
    <source>
        <dbReference type="Proteomes" id="UP001160334"/>
    </source>
</evidence>
<dbReference type="PANTHER" id="PTHR13748">
    <property type="entry name" value="COBW-RELATED"/>
    <property type="match status" value="1"/>
</dbReference>
<dbReference type="InterPro" id="IPR003495">
    <property type="entry name" value="CobW/HypB/UreG_nucleotide-bd"/>
</dbReference>
<organism evidence="7 8">
    <name type="scientific">Prescottella agglutinans</name>
    <dbReference type="NCBI Taxonomy" id="1644129"/>
    <lineage>
        <taxon>Bacteria</taxon>
        <taxon>Bacillati</taxon>
        <taxon>Actinomycetota</taxon>
        <taxon>Actinomycetes</taxon>
        <taxon>Mycobacteriales</taxon>
        <taxon>Nocardiaceae</taxon>
        <taxon>Prescottella</taxon>
    </lineage>
</organism>
<gene>
    <name evidence="7" type="ORF">M2280_003285</name>
</gene>
<dbReference type="Gene3D" id="3.40.50.300">
    <property type="entry name" value="P-loop containing nucleotide triphosphate hydrolases"/>
    <property type="match status" value="1"/>
</dbReference>
<keyword evidence="8" id="KW-1185">Reference proteome</keyword>
<comment type="catalytic activity">
    <reaction evidence="5">
        <text>GTP + H2O = GDP + phosphate + H(+)</text>
        <dbReference type="Rhea" id="RHEA:19669"/>
        <dbReference type="ChEBI" id="CHEBI:15377"/>
        <dbReference type="ChEBI" id="CHEBI:15378"/>
        <dbReference type="ChEBI" id="CHEBI:37565"/>
        <dbReference type="ChEBI" id="CHEBI:43474"/>
        <dbReference type="ChEBI" id="CHEBI:58189"/>
    </reaction>
    <physiologicalReaction direction="left-to-right" evidence="5">
        <dbReference type="Rhea" id="RHEA:19670"/>
    </physiologicalReaction>
</comment>